<dbReference type="Pfam" id="PF04749">
    <property type="entry name" value="PLAC8"/>
    <property type="match status" value="1"/>
</dbReference>
<evidence type="ECO:0000256" key="1">
    <source>
        <dbReference type="SAM" id="MobiDB-lite"/>
    </source>
</evidence>
<reference evidence="3" key="2">
    <citation type="journal article" date="2020" name="Nat. Commun.">
        <title>Large-scale genome sequencing of mycorrhizal fungi provides insights into the early evolution of symbiotic traits.</title>
        <authorList>
            <person name="Miyauchi S."/>
            <person name="Kiss E."/>
            <person name="Kuo A."/>
            <person name="Drula E."/>
            <person name="Kohler A."/>
            <person name="Sanchez-Garcia M."/>
            <person name="Morin E."/>
            <person name="Andreopoulos B."/>
            <person name="Barry K.W."/>
            <person name="Bonito G."/>
            <person name="Buee M."/>
            <person name="Carver A."/>
            <person name="Chen C."/>
            <person name="Cichocki N."/>
            <person name="Clum A."/>
            <person name="Culley D."/>
            <person name="Crous P.W."/>
            <person name="Fauchery L."/>
            <person name="Girlanda M."/>
            <person name="Hayes R.D."/>
            <person name="Keri Z."/>
            <person name="LaButti K."/>
            <person name="Lipzen A."/>
            <person name="Lombard V."/>
            <person name="Magnuson J."/>
            <person name="Maillard F."/>
            <person name="Murat C."/>
            <person name="Nolan M."/>
            <person name="Ohm R.A."/>
            <person name="Pangilinan J."/>
            <person name="Pereira M.F."/>
            <person name="Perotto S."/>
            <person name="Peter M."/>
            <person name="Pfister S."/>
            <person name="Riley R."/>
            <person name="Sitrit Y."/>
            <person name="Stielow J.B."/>
            <person name="Szollosi G."/>
            <person name="Zifcakova L."/>
            <person name="Stursova M."/>
            <person name="Spatafora J.W."/>
            <person name="Tedersoo L."/>
            <person name="Vaario L.M."/>
            <person name="Yamada A."/>
            <person name="Yan M."/>
            <person name="Wang P."/>
            <person name="Xu J."/>
            <person name="Bruns T."/>
            <person name="Baldrian P."/>
            <person name="Vilgalys R."/>
            <person name="Dunand C."/>
            <person name="Henrissat B."/>
            <person name="Grigoriev I.V."/>
            <person name="Hibbett D."/>
            <person name="Nagy L.G."/>
            <person name="Martin F.M."/>
        </authorList>
    </citation>
    <scope>NUCLEOTIDE SEQUENCE</scope>
    <source>
        <strain evidence="3">Prilba</strain>
    </source>
</reference>
<dbReference type="EMBL" id="WHVB01000034">
    <property type="protein sequence ID" value="KAF8467965.1"/>
    <property type="molecule type" value="Genomic_DNA"/>
</dbReference>
<keyword evidence="2" id="KW-0812">Transmembrane</keyword>
<feature type="compositionally biased region" description="Polar residues" evidence="1">
    <location>
        <begin position="8"/>
        <end position="18"/>
    </location>
</feature>
<dbReference type="PANTHER" id="PTHR15907">
    <property type="entry name" value="DUF614 FAMILY PROTEIN-RELATED"/>
    <property type="match status" value="1"/>
</dbReference>
<accession>A0A9P5JXH1</accession>
<proteinExistence type="predicted"/>
<keyword evidence="4" id="KW-1185">Reference proteome</keyword>
<organism evidence="3 4">
    <name type="scientific">Russula ochroleuca</name>
    <dbReference type="NCBI Taxonomy" id="152965"/>
    <lineage>
        <taxon>Eukaryota</taxon>
        <taxon>Fungi</taxon>
        <taxon>Dikarya</taxon>
        <taxon>Basidiomycota</taxon>
        <taxon>Agaricomycotina</taxon>
        <taxon>Agaricomycetes</taxon>
        <taxon>Russulales</taxon>
        <taxon>Russulaceae</taxon>
        <taxon>Russula</taxon>
    </lineage>
</organism>
<feature type="transmembrane region" description="Helical" evidence="2">
    <location>
        <begin position="45"/>
        <end position="66"/>
    </location>
</feature>
<sequence length="147" mass="16468">MAEYKQPQELSISIQPQGTAPMRVGGSKNANNCPIGDDGKRDWSFGLFGCFSTWGLCCQTYWYSWADRHKNKQRLRHLQIHGTPLPGGGEIGILGFKGAMKSRAEARERYGIRGSGCDDCLIMCFCTPCAVTQLRREIELEEGSFRK</sequence>
<comment type="caution">
    <text evidence="3">The sequence shown here is derived from an EMBL/GenBank/DDBJ whole genome shotgun (WGS) entry which is preliminary data.</text>
</comment>
<gene>
    <name evidence="3" type="ORF">DFH94DRAFT_289651</name>
</gene>
<evidence type="ECO:0000313" key="3">
    <source>
        <dbReference type="EMBL" id="KAF8467965.1"/>
    </source>
</evidence>
<dbReference type="AlphaFoldDB" id="A0A9P5JXH1"/>
<protein>
    <submittedName>
        <fullName evidence="3">PLAC8-domain-containing protein</fullName>
    </submittedName>
</protein>
<evidence type="ECO:0000256" key="2">
    <source>
        <dbReference type="SAM" id="Phobius"/>
    </source>
</evidence>
<dbReference type="NCBIfam" id="TIGR01571">
    <property type="entry name" value="A_thal_Cys_rich"/>
    <property type="match status" value="1"/>
</dbReference>
<feature type="region of interest" description="Disordered" evidence="1">
    <location>
        <begin position="1"/>
        <end position="25"/>
    </location>
</feature>
<reference evidence="3" key="1">
    <citation type="submission" date="2019-10" db="EMBL/GenBank/DDBJ databases">
        <authorList>
            <consortium name="DOE Joint Genome Institute"/>
            <person name="Kuo A."/>
            <person name="Miyauchi S."/>
            <person name="Kiss E."/>
            <person name="Drula E."/>
            <person name="Kohler A."/>
            <person name="Sanchez-Garcia M."/>
            <person name="Andreopoulos B."/>
            <person name="Barry K.W."/>
            <person name="Bonito G."/>
            <person name="Buee M."/>
            <person name="Carver A."/>
            <person name="Chen C."/>
            <person name="Cichocki N."/>
            <person name="Clum A."/>
            <person name="Culley D."/>
            <person name="Crous P.W."/>
            <person name="Fauchery L."/>
            <person name="Girlanda M."/>
            <person name="Hayes R."/>
            <person name="Keri Z."/>
            <person name="LaButti K."/>
            <person name="Lipzen A."/>
            <person name="Lombard V."/>
            <person name="Magnuson J."/>
            <person name="Maillard F."/>
            <person name="Morin E."/>
            <person name="Murat C."/>
            <person name="Nolan M."/>
            <person name="Ohm R."/>
            <person name="Pangilinan J."/>
            <person name="Pereira M."/>
            <person name="Perotto S."/>
            <person name="Peter M."/>
            <person name="Riley R."/>
            <person name="Sitrit Y."/>
            <person name="Stielow B."/>
            <person name="Szollosi G."/>
            <person name="Zifcakova L."/>
            <person name="Stursova M."/>
            <person name="Spatafora J.W."/>
            <person name="Tedersoo L."/>
            <person name="Vaario L.-M."/>
            <person name="Yamada A."/>
            <person name="Yan M."/>
            <person name="Wang P."/>
            <person name="Xu J."/>
            <person name="Bruns T."/>
            <person name="Baldrian P."/>
            <person name="Vilgalys R."/>
            <person name="Henrissat B."/>
            <person name="Grigoriev I.V."/>
            <person name="Hibbett D."/>
            <person name="Nagy L.G."/>
            <person name="Martin F.M."/>
        </authorList>
    </citation>
    <scope>NUCLEOTIDE SEQUENCE</scope>
    <source>
        <strain evidence="3">Prilba</strain>
    </source>
</reference>
<dbReference type="InterPro" id="IPR006461">
    <property type="entry name" value="PLAC_motif_containing"/>
</dbReference>
<name>A0A9P5JXH1_9AGAM</name>
<evidence type="ECO:0000313" key="4">
    <source>
        <dbReference type="Proteomes" id="UP000759537"/>
    </source>
</evidence>
<dbReference type="Proteomes" id="UP000759537">
    <property type="component" value="Unassembled WGS sequence"/>
</dbReference>
<keyword evidence="2" id="KW-0472">Membrane</keyword>
<keyword evidence="2" id="KW-1133">Transmembrane helix</keyword>
<dbReference type="OrthoDB" id="1045822at2759"/>